<keyword evidence="14" id="KW-0206">Cytoskeleton</keyword>
<evidence type="ECO:0000256" key="1">
    <source>
        <dbReference type="ARBA" id="ARBA00004188"/>
    </source>
</evidence>
<organism evidence="19 20">
    <name type="scientific">Oncorhynchus mykiss</name>
    <name type="common">Rainbow trout</name>
    <name type="synonym">Salmo gairdneri</name>
    <dbReference type="NCBI Taxonomy" id="8022"/>
    <lineage>
        <taxon>Eukaryota</taxon>
        <taxon>Metazoa</taxon>
        <taxon>Chordata</taxon>
        <taxon>Craniata</taxon>
        <taxon>Vertebrata</taxon>
        <taxon>Euteleostomi</taxon>
        <taxon>Actinopterygii</taxon>
        <taxon>Neopterygii</taxon>
        <taxon>Teleostei</taxon>
        <taxon>Protacanthopterygii</taxon>
        <taxon>Salmoniformes</taxon>
        <taxon>Salmonidae</taxon>
        <taxon>Salmoninae</taxon>
        <taxon>Oncorhynchus</taxon>
    </lineage>
</organism>
<evidence type="ECO:0000256" key="8">
    <source>
        <dbReference type="ARBA" id="ARBA00022490"/>
    </source>
</evidence>
<evidence type="ECO:0000256" key="17">
    <source>
        <dbReference type="SAM" id="Coils"/>
    </source>
</evidence>
<evidence type="ECO:0000256" key="5">
    <source>
        <dbReference type="ARBA" id="ARBA00008376"/>
    </source>
</evidence>
<dbReference type="GO" id="GO:0007155">
    <property type="term" value="P:cell adhesion"/>
    <property type="evidence" value="ECO:0007669"/>
    <property type="project" value="UniProtKB-KW"/>
</dbReference>
<dbReference type="Gene3D" id="1.20.120.230">
    <property type="entry name" value="Alpha-catenin/vinculin-like"/>
    <property type="match status" value="2"/>
</dbReference>
<evidence type="ECO:0000256" key="2">
    <source>
        <dbReference type="ARBA" id="ARBA00004245"/>
    </source>
</evidence>
<evidence type="ECO:0000256" key="9">
    <source>
        <dbReference type="ARBA" id="ARBA00022737"/>
    </source>
</evidence>
<keyword evidence="12" id="KW-0472">Membrane</keyword>
<reference evidence="19" key="3">
    <citation type="submission" date="2025-09" db="UniProtKB">
        <authorList>
            <consortium name="Ensembl"/>
        </authorList>
    </citation>
    <scope>IDENTIFICATION</scope>
</reference>
<evidence type="ECO:0000256" key="11">
    <source>
        <dbReference type="ARBA" id="ARBA00022949"/>
    </source>
</evidence>
<dbReference type="InterPro" id="IPR017997">
    <property type="entry name" value="Vinculin"/>
</dbReference>
<evidence type="ECO:0000256" key="3">
    <source>
        <dbReference type="ARBA" id="ARBA00004278"/>
    </source>
</evidence>
<reference evidence="19" key="1">
    <citation type="submission" date="2020-07" db="EMBL/GenBank/DDBJ databases">
        <title>A long reads based de novo assembly of the rainbow trout Arlee double haploid line genome.</title>
        <authorList>
            <person name="Gao G."/>
            <person name="Palti Y."/>
        </authorList>
    </citation>
    <scope>NUCLEOTIDE SEQUENCE [LARGE SCALE GENOMIC DNA]</scope>
</reference>
<dbReference type="Ensembl" id="ENSOMYT00000090454.2">
    <property type="protein sequence ID" value="ENSOMYP00000083041.1"/>
    <property type="gene ID" value="ENSOMYG00000038210.2"/>
</dbReference>
<accession>A0A8C7TTS9</accession>
<comment type="similarity">
    <text evidence="5">Belongs to the vinculin/alpha-catenin family.</text>
</comment>
<keyword evidence="13" id="KW-0009">Actin-binding</keyword>
<dbReference type="InterPro" id="IPR036723">
    <property type="entry name" value="Alpha-catenin/vinculin-like_sf"/>
</dbReference>
<dbReference type="Proteomes" id="UP000694395">
    <property type="component" value="Chromosome 23"/>
</dbReference>
<evidence type="ECO:0000256" key="10">
    <source>
        <dbReference type="ARBA" id="ARBA00022889"/>
    </source>
</evidence>
<protein>
    <recommendedName>
        <fullName evidence="6">Vinculin</fullName>
    </recommendedName>
    <alternativeName>
        <fullName evidence="16">Metavinculin</fullName>
    </alternativeName>
</protein>
<evidence type="ECO:0000256" key="13">
    <source>
        <dbReference type="ARBA" id="ARBA00023203"/>
    </source>
</evidence>
<name>A0A8C7TTS9_ONCMY</name>
<dbReference type="PROSITE" id="PS00663">
    <property type="entry name" value="VINCULIN_1"/>
    <property type="match status" value="1"/>
</dbReference>
<proteinExistence type="inferred from homology"/>
<evidence type="ECO:0000313" key="20">
    <source>
        <dbReference type="Proteomes" id="UP000694395"/>
    </source>
</evidence>
<evidence type="ECO:0000256" key="15">
    <source>
        <dbReference type="ARBA" id="ARBA00024757"/>
    </source>
</evidence>
<dbReference type="InterPro" id="IPR006077">
    <property type="entry name" value="Vinculin/catenin"/>
</dbReference>
<dbReference type="FunFam" id="1.20.120.230:FF:000010">
    <property type="entry name" value="Vinculin a"/>
    <property type="match status" value="1"/>
</dbReference>
<evidence type="ECO:0000256" key="16">
    <source>
        <dbReference type="ARBA" id="ARBA00033411"/>
    </source>
</evidence>
<keyword evidence="11" id="KW-0965">Cell junction</keyword>
<dbReference type="GO" id="GO:0002102">
    <property type="term" value="C:podosome"/>
    <property type="evidence" value="ECO:0007669"/>
    <property type="project" value="UniProtKB-SubCell"/>
</dbReference>
<evidence type="ECO:0000256" key="18">
    <source>
        <dbReference type="SAM" id="MobiDB-lite"/>
    </source>
</evidence>
<evidence type="ECO:0000256" key="14">
    <source>
        <dbReference type="ARBA" id="ARBA00023212"/>
    </source>
</evidence>
<dbReference type="GO" id="GO:0005198">
    <property type="term" value="F:structural molecule activity"/>
    <property type="evidence" value="ECO:0007669"/>
    <property type="project" value="InterPro"/>
</dbReference>
<keyword evidence="10" id="KW-0130">Cell adhesion</keyword>
<dbReference type="InterPro" id="IPR000633">
    <property type="entry name" value="Vinculin_CS"/>
</dbReference>
<dbReference type="Pfam" id="PF01044">
    <property type="entry name" value="Vinculin"/>
    <property type="match status" value="3"/>
</dbReference>
<feature type="compositionally biased region" description="Basic and acidic residues" evidence="18">
    <location>
        <begin position="851"/>
        <end position="865"/>
    </location>
</feature>
<dbReference type="GO" id="GO:0051015">
    <property type="term" value="F:actin filament binding"/>
    <property type="evidence" value="ECO:0007669"/>
    <property type="project" value="InterPro"/>
</dbReference>
<comment type="subcellular location">
    <subcellularLocation>
        <location evidence="4">Cell junction</location>
        <location evidence="4">Adherens junction</location>
    </subcellularLocation>
    <subcellularLocation>
        <location evidence="3">Cell membrane</location>
        <location evidence="3">Sarcolemma</location>
        <topology evidence="3">Peripheral membrane protein</topology>
        <orientation evidence="3">Cytoplasmic side</orientation>
    </subcellularLocation>
    <subcellularLocation>
        <location evidence="1">Cell projection</location>
        <location evidence="1">Podosome</location>
    </subcellularLocation>
    <subcellularLocation>
        <location evidence="2">Cytoplasm</location>
        <location evidence="2">Cytoskeleton</location>
    </subcellularLocation>
</comment>
<dbReference type="GO" id="GO:0042383">
    <property type="term" value="C:sarcolemma"/>
    <property type="evidence" value="ECO:0007669"/>
    <property type="project" value="UniProtKB-SubCell"/>
</dbReference>
<reference evidence="19" key="2">
    <citation type="submission" date="2025-08" db="UniProtKB">
        <authorList>
            <consortium name="Ensembl"/>
        </authorList>
    </citation>
    <scope>IDENTIFICATION</scope>
</reference>
<keyword evidence="8" id="KW-0963">Cytoplasm</keyword>
<dbReference type="FunFam" id="1.20.120.810:FF:000001">
    <property type="entry name" value="Vinculin a"/>
    <property type="match status" value="1"/>
</dbReference>
<dbReference type="PANTHER" id="PTHR46180">
    <property type="entry name" value="VINCULIN"/>
    <property type="match status" value="1"/>
</dbReference>
<keyword evidence="7" id="KW-1003">Cell membrane</keyword>
<keyword evidence="20" id="KW-1185">Reference proteome</keyword>
<dbReference type="GeneTree" id="ENSGT01030000234543"/>
<feature type="region of interest" description="Disordered" evidence="18">
    <location>
        <begin position="819"/>
        <end position="871"/>
    </location>
</feature>
<dbReference type="Gene3D" id="1.20.120.810">
    <property type="entry name" value="Vinculin, Vh2 four-helix bundle"/>
    <property type="match status" value="3"/>
</dbReference>
<evidence type="ECO:0000313" key="19">
    <source>
        <dbReference type="Ensembl" id="ENSOMYP00000083041.1"/>
    </source>
</evidence>
<dbReference type="SUPFAM" id="SSF47220">
    <property type="entry name" value="alpha-catenin/vinculin-like"/>
    <property type="match status" value="7"/>
</dbReference>
<evidence type="ECO:0000256" key="7">
    <source>
        <dbReference type="ARBA" id="ARBA00022475"/>
    </source>
</evidence>
<evidence type="ECO:0000256" key="6">
    <source>
        <dbReference type="ARBA" id="ARBA00014125"/>
    </source>
</evidence>
<dbReference type="FunFam" id="1.20.120.230:FF:000041">
    <property type="entry name" value="Vinculin"/>
    <property type="match status" value="1"/>
</dbReference>
<evidence type="ECO:0000256" key="12">
    <source>
        <dbReference type="ARBA" id="ARBA00023136"/>
    </source>
</evidence>
<dbReference type="GO" id="GO:0005912">
    <property type="term" value="C:adherens junction"/>
    <property type="evidence" value="ECO:0007669"/>
    <property type="project" value="UniProtKB-SubCell"/>
</dbReference>
<comment type="function">
    <text evidence="15">Actin filament (F-actin)-binding protein involved in cell-matrix adhesion and cell-cell adhesion. Regulates cell-surface E-cadherin expression and potentiates mechanosensing by the E-cadherin complex. May also play important roles in cell morphology and locomotion.</text>
</comment>
<dbReference type="AlphaFoldDB" id="A0A8C7TTS9"/>
<keyword evidence="9" id="KW-0677">Repeat</keyword>
<evidence type="ECO:0000256" key="4">
    <source>
        <dbReference type="ARBA" id="ARBA00004536"/>
    </source>
</evidence>
<feature type="coiled-coil region" evidence="17">
    <location>
        <begin position="549"/>
        <end position="576"/>
    </location>
</feature>
<keyword evidence="17" id="KW-0175">Coiled coil</keyword>
<gene>
    <name evidence="19" type="primary">LOC110502227</name>
</gene>
<sequence length="1104" mass="121063">MPVFHTKTIEGILEPVAQQISHLVIMHEDGEVDGKAIPDLTGPVAVVKAAVSNLVRVGKETVQTTEDQVMKRDMPPAFIKVENACSKLVQAALMLKADPYSVPARDYLIDGSRGILSGTSDLLLTFDEAEVRKIIRVCKGILEYLTVAEIVETMEDLITYTKNLGPGMTKMSKMIEKRQQELTHQEHREMLFNSLNTVKQLLPVLISAIKIFVATKSTHSAGVDEAERNRCFTFEKMSAEISEIIRVLQLTTWDEDTWANKDMECMKRSLAVIEAKMTMAKGWLKDSHGQPGEPGDVAVRVILDEAGKVGELCAGRERRDTLGTAKTLGQMTDQVTELRVRGHGLSPLCVQRAGQCSQGLDLLLGKVDSATRRLEALIKAKLAFARRLDAAQAWLADHNGGPEGAENIRALLANAQKIADLCEDLLERDDIQRSINEIAGLTARLVELRKRGKGDSPEVRALSVANMRPAKPAITLQGKMEQALRWVNNPGQNDRGVGQAAIRGLVSEGRRLAGGLGGPYRQDMIVCCDRNEALMTSLADIAGRGEAEAPQAKATASQLQESLKDLKGRMQEVMTQEVSDVFSDTTTPIKLLAVSATAPPEAPHREEVFDERAGNFEAHAGRLGATAEKAAAVGSANKNTVEGIQATVKHTRELTPQVTSAARILLKNPGNQAAYEHFDTMKNQWIDNVEKLTGLVDEAIDTKSLLDASEEAIKKDIDKCRVAIANVQPQMLVAGATSIARRANRVLLVAKREVENSEDPWFREAVKRASDILSHTISPMVIDAKAVAGNIQYPALQKAFLDSCLRILAAVGKVREAFSLPEPDFPPPPPDLDKKTMLSGEQAPPKPPLPEGERDKDEDFPEQKAGELLSEPMMVAARQLHDEARKWISGKPGNFGKVTGIGVEVDDEEEFTDGEDDYEPELLMMPSNGNAVNQPILAAAQSLHQEARKWSSKGNDIIAAAKRMALLMAEMSRLVRGGSGNKRAMIQCAKDIAKASDEVTRLAKEVAKQCTDRRIRTNLLQVCERIPTISTQLKILSTVKATMLGRTNISEEESEQATEMLVHNAQNLMQSVKETVREAEAASIKIRTDAGFTLRWVRKTPWYQ</sequence>